<evidence type="ECO:0000313" key="5">
    <source>
        <dbReference type="Proteomes" id="UP000815325"/>
    </source>
</evidence>
<protein>
    <recommendedName>
        <fullName evidence="3">RRM domain-containing protein</fullName>
    </recommendedName>
</protein>
<keyword evidence="5" id="KW-1185">Reference proteome</keyword>
<dbReference type="Gene3D" id="3.30.70.330">
    <property type="match status" value="4"/>
</dbReference>
<name>A0ABQ7G0C1_DUNSA</name>
<gene>
    <name evidence="4" type="ORF">DUNSADRAFT_18379</name>
</gene>
<sequence length="711" mass="76271">MDDYELLKEHRSLTCSTAEEEVEAERREEQSHLLRLFVGWVPKHYESKDLAPLFSKFGVVRDIICLKDKLTNQPRGCAFVSYGERSEAELAIQHLDKQAHLPGALCPLEVRFAKSHHYIQAGPGPKDNRCCFYSNAPTQLAEEDIVTFFSQFGVVEEINLFRERKTGKSKGSGFVTMQTREQALKAIETMEGEPEGSMQVKWADPELQAKKKKAVDESNADNRMLFFAKVLRSATEEEVRMLFSGFGKVYDVNLFRAFQGAPTTKGCGLVTMGTHEEAVNAIDRLDSKFVWDGMESPMVVKWMDAALQRRRREQHLAAMRQGLVPNMTMGNEAWVPAGMALPNLPDAARMSMMPMFVPTEPELSETPPTGCAQDAIKLFIGNIPKQCTEEQLLPFFETIGKVVELVIVRDKVSHESKGSAFVWYSSRAHAERAILQFNLRHVLPDPSGEQDRPLVVRKAKARAKAAAHSAGAPPATAAVHPTVGMLTGGIANGGAGLAFGPGAPAGFYNAGAHSLGLGPAGGMIGNHMVGSTGNGLAKMQTAQMGNGMLPQGMDSLPLAMPGMAPMAQAAYAPAAASPPALSGPTTSAPFRALQPAGTAAGAAGPMGAQLVSIQGAPTVQDAGLYEAYSAGPNDSPLDPYLSQNGMDNLAMSLPINQQQLALANSHLYSIQTMSGATMQVSPGAPGLFHLVMSGNRAQLEAAQKLVASVVG</sequence>
<feature type="domain" description="RRM" evidence="3">
    <location>
        <begin position="376"/>
        <end position="461"/>
    </location>
</feature>
<comment type="caution">
    <text evidence="4">The sequence shown here is derived from an EMBL/GenBank/DDBJ whole genome shotgun (WGS) entry which is preliminary data.</text>
</comment>
<dbReference type="EMBL" id="MU070380">
    <property type="protein sequence ID" value="KAF5828005.1"/>
    <property type="molecule type" value="Genomic_DNA"/>
</dbReference>
<evidence type="ECO:0000256" key="2">
    <source>
        <dbReference type="PROSITE-ProRule" id="PRU00176"/>
    </source>
</evidence>
<keyword evidence="1 2" id="KW-0694">RNA-binding</keyword>
<dbReference type="InterPro" id="IPR000504">
    <property type="entry name" value="RRM_dom"/>
</dbReference>
<proteinExistence type="predicted"/>
<feature type="domain" description="RRM" evidence="3">
    <location>
        <begin position="223"/>
        <end position="305"/>
    </location>
</feature>
<evidence type="ECO:0000313" key="4">
    <source>
        <dbReference type="EMBL" id="KAF5828005.1"/>
    </source>
</evidence>
<organism evidence="4 5">
    <name type="scientific">Dunaliella salina</name>
    <name type="common">Green alga</name>
    <name type="synonym">Protococcus salinus</name>
    <dbReference type="NCBI Taxonomy" id="3046"/>
    <lineage>
        <taxon>Eukaryota</taxon>
        <taxon>Viridiplantae</taxon>
        <taxon>Chlorophyta</taxon>
        <taxon>core chlorophytes</taxon>
        <taxon>Chlorophyceae</taxon>
        <taxon>CS clade</taxon>
        <taxon>Chlamydomonadales</taxon>
        <taxon>Dunaliellaceae</taxon>
        <taxon>Dunaliella</taxon>
    </lineage>
</organism>
<accession>A0ABQ7G0C1</accession>
<dbReference type="Proteomes" id="UP000815325">
    <property type="component" value="Unassembled WGS sequence"/>
</dbReference>
<feature type="domain" description="RRM" evidence="3">
    <location>
        <begin position="129"/>
        <end position="205"/>
    </location>
</feature>
<reference evidence="4" key="1">
    <citation type="submission" date="2017-08" db="EMBL/GenBank/DDBJ databases">
        <authorList>
            <person name="Polle J.E."/>
            <person name="Barry K."/>
            <person name="Cushman J."/>
            <person name="Schmutz J."/>
            <person name="Tran D."/>
            <person name="Hathwaick L.T."/>
            <person name="Yim W.C."/>
            <person name="Jenkins J."/>
            <person name="Mckie-Krisberg Z.M."/>
            <person name="Prochnik S."/>
            <person name="Lindquist E."/>
            <person name="Dockter R.B."/>
            <person name="Adam C."/>
            <person name="Molina H."/>
            <person name="Bunkerborg J."/>
            <person name="Jin E."/>
            <person name="Buchheim M."/>
            <person name="Magnuson J."/>
        </authorList>
    </citation>
    <scope>NUCLEOTIDE SEQUENCE</scope>
    <source>
        <strain evidence="4">CCAP 19/18</strain>
    </source>
</reference>
<evidence type="ECO:0000256" key="1">
    <source>
        <dbReference type="ARBA" id="ARBA00022884"/>
    </source>
</evidence>
<dbReference type="Pfam" id="PF00076">
    <property type="entry name" value="RRM_1"/>
    <property type="match status" value="4"/>
</dbReference>
<dbReference type="InterPro" id="IPR052462">
    <property type="entry name" value="SLIRP/GR-RBP-like"/>
</dbReference>
<dbReference type="SMART" id="SM00360">
    <property type="entry name" value="RRM"/>
    <property type="match status" value="4"/>
</dbReference>
<feature type="domain" description="RRM" evidence="3">
    <location>
        <begin position="34"/>
        <end position="115"/>
    </location>
</feature>
<dbReference type="PROSITE" id="PS50102">
    <property type="entry name" value="RRM"/>
    <property type="match status" value="4"/>
</dbReference>
<evidence type="ECO:0000259" key="3">
    <source>
        <dbReference type="PROSITE" id="PS50102"/>
    </source>
</evidence>
<dbReference type="SUPFAM" id="SSF54928">
    <property type="entry name" value="RNA-binding domain, RBD"/>
    <property type="match status" value="3"/>
</dbReference>
<dbReference type="InterPro" id="IPR035979">
    <property type="entry name" value="RBD_domain_sf"/>
</dbReference>
<dbReference type="PANTHER" id="PTHR48027">
    <property type="entry name" value="HETEROGENEOUS NUCLEAR RIBONUCLEOPROTEIN 87F-RELATED"/>
    <property type="match status" value="1"/>
</dbReference>
<dbReference type="InterPro" id="IPR012677">
    <property type="entry name" value="Nucleotide-bd_a/b_plait_sf"/>
</dbReference>